<dbReference type="GeneID" id="111243169"/>
<dbReference type="KEGG" id="vde:111243169"/>
<evidence type="ECO:0000256" key="1">
    <source>
        <dbReference type="SAM" id="MobiDB-lite"/>
    </source>
</evidence>
<evidence type="ECO:0000313" key="3">
    <source>
        <dbReference type="Proteomes" id="UP000594260"/>
    </source>
</evidence>
<dbReference type="InParanoid" id="A0A7M7M8L7"/>
<dbReference type="RefSeq" id="XP_022644059.1">
    <property type="nucleotide sequence ID" value="XM_022788324.1"/>
</dbReference>
<proteinExistence type="predicted"/>
<sequence>MASVSKDNVVQAGCDNRNSTCKGDDDQDKNCDEKTDVSVEVLEDRIAVLACKMEKHAEQEQEACTLIIENAKLLSKLQQYRSVRATNERLELAGLIRRSRELEKVISSEQEKNEQLEKEIEYEKNLLRRSSAMAKVELEEKIHKFEVSKKQIVAEIEMQKDAYKRLIESTLDEINERHKNAIELLREQEGHERCEEKLAQFRQSREKKLHELNAEIASYKEDIKGLRIQLKELDSKRKRRKFPPGRGNGSQSSERARGTHIDSKQQEENSVKVDVEMLQRKPCASWDQGDPLLVERKSLIEKEGTSIEISSSENKLSPTEGVDGGNAVDTGILSQTECDTSGENGASSIWLDAQTVPIDIIQPIQNTREVESILEQGAAGDMEIGNTAELTSQQANPRADDIKVLANPTEPRDVSIDDVDCSEAAPFTRPAKRKALFHDPDPVISYVPPLKTSKGGASDDEDRRVKEYLEGLWSLVQKSASKRTSCRPSDGSRLRR</sequence>
<organism evidence="2 3">
    <name type="scientific">Varroa destructor</name>
    <name type="common">Honeybee mite</name>
    <dbReference type="NCBI Taxonomy" id="109461"/>
    <lineage>
        <taxon>Eukaryota</taxon>
        <taxon>Metazoa</taxon>
        <taxon>Ecdysozoa</taxon>
        <taxon>Arthropoda</taxon>
        <taxon>Chelicerata</taxon>
        <taxon>Arachnida</taxon>
        <taxon>Acari</taxon>
        <taxon>Parasitiformes</taxon>
        <taxon>Mesostigmata</taxon>
        <taxon>Gamasina</taxon>
        <taxon>Dermanyssoidea</taxon>
        <taxon>Varroidae</taxon>
        <taxon>Varroa</taxon>
    </lineage>
</organism>
<feature type="region of interest" description="Disordered" evidence="1">
    <location>
        <begin position="234"/>
        <end position="270"/>
    </location>
</feature>
<accession>A0A7M7M8L7</accession>
<dbReference type="OrthoDB" id="10583095at2759"/>
<reference evidence="2" key="1">
    <citation type="submission" date="2021-01" db="UniProtKB">
        <authorList>
            <consortium name="EnsemblMetazoa"/>
        </authorList>
    </citation>
    <scope>IDENTIFICATION</scope>
</reference>
<dbReference type="EnsemblMetazoa" id="XM_022788324">
    <property type="protein sequence ID" value="XP_022644059"/>
    <property type="gene ID" value="LOC111243169"/>
</dbReference>
<keyword evidence="3" id="KW-1185">Reference proteome</keyword>
<dbReference type="Proteomes" id="UP000594260">
    <property type="component" value="Unplaced"/>
</dbReference>
<feature type="region of interest" description="Disordered" evidence="1">
    <location>
        <begin position="1"/>
        <end position="29"/>
    </location>
</feature>
<dbReference type="AlphaFoldDB" id="A0A7M7M8L7"/>
<name>A0A7M7M8L7_VARDE</name>
<feature type="compositionally biased region" description="Basic and acidic residues" evidence="1">
    <location>
        <begin position="254"/>
        <end position="270"/>
    </location>
</feature>
<evidence type="ECO:0000313" key="2">
    <source>
        <dbReference type="EnsemblMetazoa" id="XP_022644059"/>
    </source>
</evidence>
<protein>
    <submittedName>
        <fullName evidence="2">Uncharacterized protein</fullName>
    </submittedName>
</protein>